<accession>A0A5D2XMI0</accession>
<reference evidence="1 2" key="1">
    <citation type="submission" date="2019-07" db="EMBL/GenBank/DDBJ databases">
        <title>WGS assembly of Gossypium mustelinum.</title>
        <authorList>
            <person name="Chen Z.J."/>
            <person name="Sreedasyam A."/>
            <person name="Ando A."/>
            <person name="Song Q."/>
            <person name="De L."/>
            <person name="Hulse-Kemp A."/>
            <person name="Ding M."/>
            <person name="Ye W."/>
            <person name="Kirkbride R."/>
            <person name="Jenkins J."/>
            <person name="Plott C."/>
            <person name="Lovell J."/>
            <person name="Lin Y.-M."/>
            <person name="Vaughn R."/>
            <person name="Liu B."/>
            <person name="Li W."/>
            <person name="Simpson S."/>
            <person name="Scheffler B."/>
            <person name="Saski C."/>
            <person name="Grover C."/>
            <person name="Hu G."/>
            <person name="Conover J."/>
            <person name="Carlson J."/>
            <person name="Shu S."/>
            <person name="Boston L."/>
            <person name="Williams M."/>
            <person name="Peterson D."/>
            <person name="Mcgee K."/>
            <person name="Jones D."/>
            <person name="Wendel J."/>
            <person name="Stelly D."/>
            <person name="Grimwood J."/>
            <person name="Schmutz J."/>
        </authorList>
    </citation>
    <scope>NUCLEOTIDE SEQUENCE [LARGE SCALE GENOMIC DNA]</scope>
    <source>
        <strain evidence="1">1408120.09</strain>
    </source>
</reference>
<evidence type="ECO:0000313" key="1">
    <source>
        <dbReference type="EMBL" id="TYJ15203.1"/>
    </source>
</evidence>
<protein>
    <submittedName>
        <fullName evidence="1">Uncharacterized protein</fullName>
    </submittedName>
</protein>
<dbReference type="EMBL" id="CM017645">
    <property type="protein sequence ID" value="TYJ15203.1"/>
    <property type="molecule type" value="Genomic_DNA"/>
</dbReference>
<keyword evidence="2" id="KW-1185">Reference proteome</keyword>
<name>A0A5D2XMI0_GOSMU</name>
<gene>
    <name evidence="1" type="ORF">E1A91_A10G168300v1</name>
</gene>
<proteinExistence type="predicted"/>
<dbReference type="AlphaFoldDB" id="A0A5D2XMI0"/>
<organism evidence="1 2">
    <name type="scientific">Gossypium mustelinum</name>
    <name type="common">Cotton</name>
    <name type="synonym">Gossypium caicoense</name>
    <dbReference type="NCBI Taxonomy" id="34275"/>
    <lineage>
        <taxon>Eukaryota</taxon>
        <taxon>Viridiplantae</taxon>
        <taxon>Streptophyta</taxon>
        <taxon>Embryophyta</taxon>
        <taxon>Tracheophyta</taxon>
        <taxon>Spermatophyta</taxon>
        <taxon>Magnoliopsida</taxon>
        <taxon>eudicotyledons</taxon>
        <taxon>Gunneridae</taxon>
        <taxon>Pentapetalae</taxon>
        <taxon>rosids</taxon>
        <taxon>malvids</taxon>
        <taxon>Malvales</taxon>
        <taxon>Malvaceae</taxon>
        <taxon>Malvoideae</taxon>
        <taxon>Gossypium</taxon>
    </lineage>
</organism>
<sequence length="50" mass="5433">MRGRSLLQVRERPAEGTKVHVVAEAMVRVKTGTKATAVQGALALRFPKNC</sequence>
<evidence type="ECO:0000313" key="2">
    <source>
        <dbReference type="Proteomes" id="UP000323597"/>
    </source>
</evidence>
<dbReference type="Proteomes" id="UP000323597">
    <property type="component" value="Chromosome A10"/>
</dbReference>